<keyword evidence="2" id="KW-1185">Reference proteome</keyword>
<dbReference type="Proteomes" id="UP000824890">
    <property type="component" value="Unassembled WGS sequence"/>
</dbReference>
<evidence type="ECO:0000313" key="2">
    <source>
        <dbReference type="Proteomes" id="UP000824890"/>
    </source>
</evidence>
<proteinExistence type="predicted"/>
<accession>A0ABQ8EM41</accession>
<name>A0ABQ8EM41_BRANA</name>
<organism evidence="1 2">
    <name type="scientific">Brassica napus</name>
    <name type="common">Rape</name>
    <dbReference type="NCBI Taxonomy" id="3708"/>
    <lineage>
        <taxon>Eukaryota</taxon>
        <taxon>Viridiplantae</taxon>
        <taxon>Streptophyta</taxon>
        <taxon>Embryophyta</taxon>
        <taxon>Tracheophyta</taxon>
        <taxon>Spermatophyta</taxon>
        <taxon>Magnoliopsida</taxon>
        <taxon>eudicotyledons</taxon>
        <taxon>Gunneridae</taxon>
        <taxon>Pentapetalae</taxon>
        <taxon>rosids</taxon>
        <taxon>malvids</taxon>
        <taxon>Brassicales</taxon>
        <taxon>Brassicaceae</taxon>
        <taxon>Brassiceae</taxon>
        <taxon>Brassica</taxon>
    </lineage>
</organism>
<comment type="caution">
    <text evidence="1">The sequence shown here is derived from an EMBL/GenBank/DDBJ whole genome shotgun (WGS) entry which is preliminary data.</text>
</comment>
<evidence type="ECO:0000313" key="1">
    <source>
        <dbReference type="EMBL" id="KAH0942654.1"/>
    </source>
</evidence>
<reference evidence="1 2" key="1">
    <citation type="submission" date="2021-05" db="EMBL/GenBank/DDBJ databases">
        <title>Genome Assembly of Synthetic Allotetraploid Brassica napus Reveals Homoeologous Exchanges between Subgenomes.</title>
        <authorList>
            <person name="Davis J.T."/>
        </authorList>
    </citation>
    <scope>NUCLEOTIDE SEQUENCE [LARGE SCALE GENOMIC DNA]</scope>
    <source>
        <strain evidence="2">cv. Da-Ae</strain>
        <tissue evidence="1">Seedling</tissue>
    </source>
</reference>
<sequence>MIRNLSSKPLYCLNTFIELLREGAMNELSGFDVTLSNKNFNLCYSNVAVRVDEFTKLVEVPVVANPFPTEMFSFRKLE</sequence>
<protein>
    <submittedName>
        <fullName evidence="1">Uncharacterized protein</fullName>
    </submittedName>
</protein>
<dbReference type="EMBL" id="JAGKQM010000001">
    <property type="protein sequence ID" value="KAH0942654.1"/>
    <property type="molecule type" value="Genomic_DNA"/>
</dbReference>
<gene>
    <name evidence="1" type="ORF">HID58_002291</name>
</gene>